<organism evidence="1">
    <name type="scientific">gut metagenome</name>
    <dbReference type="NCBI Taxonomy" id="749906"/>
    <lineage>
        <taxon>unclassified sequences</taxon>
        <taxon>metagenomes</taxon>
        <taxon>organismal metagenomes</taxon>
    </lineage>
</organism>
<sequence>LSEASYHQNACLCDNGIKAENSGIEVDVSFHKEIARKLNIFVYFAKPYQA</sequence>
<proteinExistence type="predicted"/>
<evidence type="ECO:0000313" key="1">
    <source>
        <dbReference type="EMBL" id="EJX07362.1"/>
    </source>
</evidence>
<dbReference type="AlphaFoldDB" id="J9GIF9"/>
<feature type="non-terminal residue" evidence="1">
    <location>
        <position position="1"/>
    </location>
</feature>
<protein>
    <submittedName>
        <fullName evidence="1">Uncharacterized protein</fullName>
    </submittedName>
</protein>
<name>J9GIF9_9ZZZZ</name>
<comment type="caution">
    <text evidence="1">The sequence shown here is derived from an EMBL/GenBank/DDBJ whole genome shotgun (WGS) entry which is preliminary data.</text>
</comment>
<reference evidence="1" key="1">
    <citation type="journal article" date="2012" name="PLoS ONE">
        <title>Gene sets for utilization of primary and secondary nutrition supplies in the distal gut of endangered iberian lynx.</title>
        <authorList>
            <person name="Alcaide M."/>
            <person name="Messina E."/>
            <person name="Richter M."/>
            <person name="Bargiela R."/>
            <person name="Peplies J."/>
            <person name="Huws S.A."/>
            <person name="Newbold C.J."/>
            <person name="Golyshin P.N."/>
            <person name="Simon M.A."/>
            <person name="Lopez G."/>
            <person name="Yakimov M.M."/>
            <person name="Ferrer M."/>
        </authorList>
    </citation>
    <scope>NUCLEOTIDE SEQUENCE</scope>
</reference>
<gene>
    <name evidence="1" type="ORF">EVA_04518</name>
</gene>
<dbReference type="EMBL" id="AMCI01000896">
    <property type="protein sequence ID" value="EJX07362.1"/>
    <property type="molecule type" value="Genomic_DNA"/>
</dbReference>
<accession>J9GIF9</accession>